<organism evidence="10 11">
    <name type="scientific">Neonectria punicea</name>
    <dbReference type="NCBI Taxonomy" id="979145"/>
    <lineage>
        <taxon>Eukaryota</taxon>
        <taxon>Fungi</taxon>
        <taxon>Dikarya</taxon>
        <taxon>Ascomycota</taxon>
        <taxon>Pezizomycotina</taxon>
        <taxon>Sordariomycetes</taxon>
        <taxon>Hypocreomycetidae</taxon>
        <taxon>Hypocreales</taxon>
        <taxon>Nectriaceae</taxon>
        <taxon>Neonectria</taxon>
    </lineage>
</organism>
<evidence type="ECO:0000256" key="5">
    <source>
        <dbReference type="ARBA" id="ARBA00023128"/>
    </source>
</evidence>
<comment type="similarity">
    <text evidence="2">Belongs to the mitochondrion-specific ribosomal protein mL67 family.</text>
</comment>
<proteinExistence type="inferred from homology"/>
<keyword evidence="5" id="KW-0496">Mitochondrion</keyword>
<keyword evidence="4" id="KW-0805">Transcription regulation</keyword>
<name>A0ABR1GZT4_9HYPO</name>
<feature type="compositionally biased region" description="Low complexity" evidence="9">
    <location>
        <begin position="250"/>
        <end position="263"/>
    </location>
</feature>
<gene>
    <name evidence="10" type="ORF">QQX98_006735</name>
</gene>
<evidence type="ECO:0000256" key="3">
    <source>
        <dbReference type="ARBA" id="ARBA00022980"/>
    </source>
</evidence>
<keyword evidence="7" id="KW-0687">Ribonucleoprotein</keyword>
<accession>A0ABR1GZT4</accession>
<sequence length="295" mass="33275">MNATPASRLGQLPSFLRICVRHAHTAPGKRHSKGFQNPEGHGEDIWVFTHRRSEQIIYSFEDKLSGFHGLKQIPYNGKKLKPAKLRKDYWFPFACISLPAGQGSVGRSIFQKLRELKHLHEVAWDDEFRYKPVQEYTPTDRKRIAEEEKKGNPGYRPIRTKQERGVALNRQKPNAIADMAAVLSGLGRGNKIVTVEPAEGVEKQLMDVTVSWANDQDREYAEEWPSNVTHELFENPSYVSEAPVEEKAVEVTPEASTEVATEATEAKTEGTSETNTEGETQSEKEEAKPTSRSTQ</sequence>
<evidence type="ECO:0000256" key="1">
    <source>
        <dbReference type="ARBA" id="ARBA00004173"/>
    </source>
</evidence>
<dbReference type="EMBL" id="JAZAVJ010000104">
    <property type="protein sequence ID" value="KAK7414370.1"/>
    <property type="molecule type" value="Genomic_DNA"/>
</dbReference>
<dbReference type="InterPro" id="IPR024629">
    <property type="entry name" value="Ribosomal_mL67"/>
</dbReference>
<dbReference type="PANTHER" id="PTHR28184">
    <property type="entry name" value="MITOCHONDRIAL HOMOLOGOUS RECOMBINATION PROTEIN 1"/>
    <property type="match status" value="1"/>
</dbReference>
<evidence type="ECO:0000313" key="10">
    <source>
        <dbReference type="EMBL" id="KAK7414370.1"/>
    </source>
</evidence>
<keyword evidence="3" id="KW-0689">Ribosomal protein</keyword>
<feature type="region of interest" description="Disordered" evidence="9">
    <location>
        <begin position="238"/>
        <end position="295"/>
    </location>
</feature>
<evidence type="ECO:0000256" key="2">
    <source>
        <dbReference type="ARBA" id="ARBA00010741"/>
    </source>
</evidence>
<reference evidence="10 11" key="1">
    <citation type="journal article" date="2025" name="Microbiol. Resour. Announc.">
        <title>Draft genome sequences for Neonectria magnoliae and Neonectria punicea, canker pathogens of Liriodendron tulipifera and Acer saccharum in West Virginia.</title>
        <authorList>
            <person name="Petronek H.M."/>
            <person name="Kasson M.T."/>
            <person name="Metheny A.M."/>
            <person name="Stauder C.M."/>
            <person name="Lovett B."/>
            <person name="Lynch S.C."/>
            <person name="Garnas J.R."/>
            <person name="Kasson L.R."/>
            <person name="Stajich J.E."/>
        </authorList>
    </citation>
    <scope>NUCLEOTIDE SEQUENCE [LARGE SCALE GENOMIC DNA]</scope>
    <source>
        <strain evidence="10 11">NRRL 64653</strain>
    </source>
</reference>
<dbReference type="Proteomes" id="UP001498476">
    <property type="component" value="Unassembled WGS sequence"/>
</dbReference>
<evidence type="ECO:0000256" key="9">
    <source>
        <dbReference type="SAM" id="MobiDB-lite"/>
    </source>
</evidence>
<evidence type="ECO:0000313" key="11">
    <source>
        <dbReference type="Proteomes" id="UP001498476"/>
    </source>
</evidence>
<evidence type="ECO:0000256" key="7">
    <source>
        <dbReference type="ARBA" id="ARBA00023274"/>
    </source>
</evidence>
<keyword evidence="11" id="KW-1185">Reference proteome</keyword>
<evidence type="ECO:0000256" key="8">
    <source>
        <dbReference type="ARBA" id="ARBA00035185"/>
    </source>
</evidence>
<dbReference type="PANTHER" id="PTHR28184:SF1">
    <property type="entry name" value="LARGE RIBOSOMAL SUBUNIT PROTEIN ML67"/>
    <property type="match status" value="1"/>
</dbReference>
<dbReference type="Pfam" id="PF12829">
    <property type="entry name" value="Mhr1"/>
    <property type="match status" value="1"/>
</dbReference>
<comment type="subcellular location">
    <subcellularLocation>
        <location evidence="1">Mitochondrion</location>
    </subcellularLocation>
</comment>
<keyword evidence="6" id="KW-0804">Transcription</keyword>
<evidence type="ECO:0000256" key="6">
    <source>
        <dbReference type="ARBA" id="ARBA00023163"/>
    </source>
</evidence>
<comment type="caution">
    <text evidence="10">The sequence shown here is derived from an EMBL/GenBank/DDBJ whole genome shotgun (WGS) entry which is preliminary data.</text>
</comment>
<evidence type="ECO:0000256" key="4">
    <source>
        <dbReference type="ARBA" id="ARBA00023015"/>
    </source>
</evidence>
<protein>
    <recommendedName>
        <fullName evidence="8">Large ribosomal subunit protein mL67</fullName>
    </recommendedName>
</protein>